<dbReference type="EMBL" id="CP018762">
    <property type="protein sequence ID" value="APZ34850.1"/>
    <property type="molecule type" value="Genomic_DNA"/>
</dbReference>
<evidence type="ECO:0000313" key="3">
    <source>
        <dbReference type="Proteomes" id="UP000187185"/>
    </source>
</evidence>
<dbReference type="AlphaFoldDB" id="A0A1P8U9S1"/>
<accession>A0A1P8U9S1</accession>
<dbReference type="InterPro" id="IPR008136">
    <property type="entry name" value="CinA_C"/>
</dbReference>
<evidence type="ECO:0000313" key="2">
    <source>
        <dbReference type="EMBL" id="APZ34850.1"/>
    </source>
</evidence>
<evidence type="ECO:0000259" key="1">
    <source>
        <dbReference type="Pfam" id="PF02464"/>
    </source>
</evidence>
<dbReference type="OrthoDB" id="1253990at2"/>
<dbReference type="KEGG" id="maur:BOH66_11785"/>
<sequence length="181" mass="18601">MSPFHPPSELPDELENTLVSVGRRTDAERLVDRLGELGWTVAVAESLTGGLVAASIVAVSGASRVLRGGVVAYATDVKASLLGVDETLLSAHGPVHPRVARQMAEGVRRVLGHEGVPVDIGIATTGIAGPVSADGQPVGTVHLAVSTPLGSRVESLQLEGDRDGIRAESAARALRLALDAL</sequence>
<dbReference type="Pfam" id="PF02464">
    <property type="entry name" value="CinA"/>
    <property type="match status" value="1"/>
</dbReference>
<keyword evidence="3" id="KW-1185">Reference proteome</keyword>
<reference evidence="2 3" key="1">
    <citation type="submission" date="2016-12" db="EMBL/GenBank/DDBJ databases">
        <title>Complete genome sequence of Microbacterium aurum KACC 15219.</title>
        <authorList>
            <person name="Jung Y."/>
            <person name="Shin J.-H."/>
            <person name="Lee Y.-J."/>
            <person name="Yi H."/>
            <person name="Bahn Y.-S."/>
            <person name="Kim J.F."/>
            <person name="Lee D.-W."/>
        </authorList>
    </citation>
    <scope>NUCLEOTIDE SEQUENCE [LARGE SCALE GENOMIC DNA]</scope>
    <source>
        <strain evidence="2 3">KACC 15219</strain>
    </source>
</reference>
<protein>
    <submittedName>
        <fullName evidence="2">Damage-inducible protein CinA</fullName>
    </submittedName>
</protein>
<feature type="domain" description="CinA C-terminal" evidence="1">
    <location>
        <begin position="27"/>
        <end position="179"/>
    </location>
</feature>
<dbReference type="SUPFAM" id="SSF142433">
    <property type="entry name" value="CinA-like"/>
    <property type="match status" value="1"/>
</dbReference>
<name>A0A1P8U9S1_9MICO</name>
<dbReference type="NCBIfam" id="TIGR00199">
    <property type="entry name" value="PncC_domain"/>
    <property type="match status" value="1"/>
</dbReference>
<dbReference type="InterPro" id="IPR036653">
    <property type="entry name" value="CinA-like_C"/>
</dbReference>
<dbReference type="Proteomes" id="UP000187185">
    <property type="component" value="Chromosome"/>
</dbReference>
<organism evidence="2 3">
    <name type="scientific">Microbacterium aurum</name>
    <dbReference type="NCBI Taxonomy" id="36805"/>
    <lineage>
        <taxon>Bacteria</taxon>
        <taxon>Bacillati</taxon>
        <taxon>Actinomycetota</taxon>
        <taxon>Actinomycetes</taxon>
        <taxon>Micrococcales</taxon>
        <taxon>Microbacteriaceae</taxon>
        <taxon>Microbacterium</taxon>
    </lineage>
</organism>
<dbReference type="Gene3D" id="3.90.950.20">
    <property type="entry name" value="CinA-like"/>
    <property type="match status" value="1"/>
</dbReference>
<dbReference type="RefSeq" id="WP_076691238.1">
    <property type="nucleotide sequence ID" value="NZ_CP018762.1"/>
</dbReference>
<dbReference type="STRING" id="36805.BOH66_11785"/>
<gene>
    <name evidence="2" type="ORF">BOH66_11785</name>
</gene>
<proteinExistence type="predicted"/>